<dbReference type="InterPro" id="IPR044782">
    <property type="entry name" value="SIA1/STLP5"/>
</dbReference>
<dbReference type="FunFam" id="3.90.1480.20:FF:000019">
    <property type="entry name" value="Glycosyl transferase family 29 protein"/>
    <property type="match status" value="1"/>
</dbReference>
<feature type="region of interest" description="Disordered" evidence="15">
    <location>
        <begin position="380"/>
        <end position="402"/>
    </location>
</feature>
<evidence type="ECO:0000256" key="6">
    <source>
        <dbReference type="ARBA" id="ARBA00022723"/>
    </source>
</evidence>
<keyword evidence="7 14" id="KW-0863">Zinc-finger</keyword>
<comment type="caution">
    <text evidence="17">The sequence shown here is derived from an EMBL/GenBank/DDBJ whole genome shotgun (WGS) entry which is preliminary data.</text>
</comment>
<sequence>MSILSSHTHTDNHTASSPNPNSNHGSKQPPLFKGDGNMAPTAYASGGSSKKVNNSSSSKDGFTSSRRHNSDIVSLHQQGKSARTNHPSSGRNQFGSNSPQGSAPRRAQMVSGNHLLNFQYDPISRPQSRLPPPRRYVKRKPYNKDLFLQANYKFVLLDSGNYTPDSMDPDKMLQWEDIVCVRYSAPFPVQCPICLEDPLCPQITSCGHIFCFPCVMQYFMISEEDDHKDDFKKKCPLCFMMISSKDLYTIQIENVKQHRVGDVIEFVLLTRHKDSFSSSLKNNDGVVGGEEVQKSFSKFIFTSDVDLSVREAMSDLDSWLARADSGLVDDMEKLPFVCAAMEQLEQRKRYWNGQHIAVQNSKSNKDNCLEKCSYRSQSTESVQAHSAGQSTPEIRSSHPADTPVLQEKSTLNKVVRDSQLIQAADVESVEDCIGSSVSLYDNNKSLQKDTSGITDREEISSYSFYQAVDGQHLILHPLNMKCLLHYYGGYDSLPNRISGKILQMESVTQSEAMRRRYRFLSHFSLTTTFQLCEIDLSKILPMDALSPFMEEIKSREKQRKWLARKERREQVKAEATGMHLEPLPFSFAESSFTGEPTFTSDDFEALGSTSSTVASSSSPVPGGRQLFSNVARLGFAAGCDPPALKTDESARVSSVAAGTRSSGILSFANVTSKAKAVEGPNVSKSNDAGKRGKKPNRILMSTSGGSWNPELNISREDIRILSHFQSNLNQCVANRGLGLTAHIIDHCNVILKFPEGTNSTWYNAQFKVFEPLEYKYDVCEAILLWEQYRNMTTVLTREYLDSRPDGWFDYAAKRIAQLGADKCYNQTLCEEHLNLILPAKPPFHPRQFKRCAVVGNSGDLLKTQFGEEIDSHDAVIRDNEAPVNEKYAKHVGLKRDFRLVVRGAARNMIKILNGSDDEVLIIKSVIHRDFNTMIKKIRNPVYLFQGIVLRRGAKGTGMKSIELALSMCDIVDIYGFTVDPGYTEWTRYFSTPRKGHNPLQGRAYYQLLECLGVIRIHSPMRAKRNQDWSDVPSREMINSAHRAALRLKKKQAGQEGELGQFVNCKVWGKSGPYGTGPISGSADMTDTRKNSNYNRWEAMPFDSLREEAKKHYTQMEGVSLYKMDGNKLDDLVCVKSEA</sequence>
<name>A0A9Q1M0B6_9SOLA</name>
<keyword evidence="4" id="KW-0808">Transferase</keyword>
<dbReference type="SUPFAM" id="SSF57850">
    <property type="entry name" value="RING/U-box"/>
    <property type="match status" value="1"/>
</dbReference>
<dbReference type="PANTHER" id="PTHR47486">
    <property type="entry name" value="SIALYLTRANSFERASE-LIKE PROTEIN 1"/>
    <property type="match status" value="1"/>
</dbReference>
<dbReference type="Pfam" id="PF00097">
    <property type="entry name" value="zf-C3HC4"/>
    <property type="match status" value="1"/>
</dbReference>
<evidence type="ECO:0000256" key="7">
    <source>
        <dbReference type="ARBA" id="ARBA00022771"/>
    </source>
</evidence>
<dbReference type="SMART" id="SM00184">
    <property type="entry name" value="RING"/>
    <property type="match status" value="1"/>
</dbReference>
<dbReference type="Proteomes" id="UP001152561">
    <property type="component" value="Unassembled WGS sequence"/>
</dbReference>
<dbReference type="Gene3D" id="3.30.40.10">
    <property type="entry name" value="Zinc/RING finger domain, C3HC4 (zinc finger)"/>
    <property type="match status" value="1"/>
</dbReference>
<keyword evidence="9" id="KW-0735">Signal-anchor</keyword>
<evidence type="ECO:0000256" key="11">
    <source>
        <dbReference type="ARBA" id="ARBA00023034"/>
    </source>
</evidence>
<evidence type="ECO:0000256" key="13">
    <source>
        <dbReference type="ARBA" id="ARBA00023180"/>
    </source>
</evidence>
<proteinExistence type="inferred from homology"/>
<dbReference type="PROSITE" id="PS00518">
    <property type="entry name" value="ZF_RING_1"/>
    <property type="match status" value="1"/>
</dbReference>
<gene>
    <name evidence="17" type="ORF">K7X08_019055</name>
</gene>
<organism evidence="17 18">
    <name type="scientific">Anisodus acutangulus</name>
    <dbReference type="NCBI Taxonomy" id="402998"/>
    <lineage>
        <taxon>Eukaryota</taxon>
        <taxon>Viridiplantae</taxon>
        <taxon>Streptophyta</taxon>
        <taxon>Embryophyta</taxon>
        <taxon>Tracheophyta</taxon>
        <taxon>Spermatophyta</taxon>
        <taxon>Magnoliopsida</taxon>
        <taxon>eudicotyledons</taxon>
        <taxon>Gunneridae</taxon>
        <taxon>Pentapetalae</taxon>
        <taxon>asterids</taxon>
        <taxon>lamiids</taxon>
        <taxon>Solanales</taxon>
        <taxon>Solanaceae</taxon>
        <taxon>Solanoideae</taxon>
        <taxon>Hyoscyameae</taxon>
        <taxon>Anisodus</taxon>
    </lineage>
</organism>
<keyword evidence="12" id="KW-0472">Membrane</keyword>
<comment type="subcellular location">
    <subcellularLocation>
        <location evidence="1">Golgi apparatus membrane</location>
        <topology evidence="1">Single-pass type II membrane protein</topology>
    </subcellularLocation>
</comment>
<dbReference type="InterPro" id="IPR017907">
    <property type="entry name" value="Znf_RING_CS"/>
</dbReference>
<dbReference type="InterPro" id="IPR001675">
    <property type="entry name" value="Glyco_trans_29"/>
</dbReference>
<evidence type="ECO:0000256" key="14">
    <source>
        <dbReference type="PROSITE-ProRule" id="PRU00175"/>
    </source>
</evidence>
<evidence type="ECO:0000256" key="10">
    <source>
        <dbReference type="ARBA" id="ARBA00022989"/>
    </source>
</evidence>
<dbReference type="PROSITE" id="PS50089">
    <property type="entry name" value="ZF_RING_2"/>
    <property type="match status" value="1"/>
</dbReference>
<comment type="similarity">
    <text evidence="2">Belongs to the glycosyltransferase 29 family.</text>
</comment>
<dbReference type="GO" id="GO:0008270">
    <property type="term" value="F:zinc ion binding"/>
    <property type="evidence" value="ECO:0007669"/>
    <property type="project" value="UniProtKB-KW"/>
</dbReference>
<evidence type="ECO:0000256" key="8">
    <source>
        <dbReference type="ARBA" id="ARBA00022833"/>
    </source>
</evidence>
<feature type="compositionally biased region" description="Polar residues" evidence="15">
    <location>
        <begin position="71"/>
        <end position="101"/>
    </location>
</feature>
<feature type="domain" description="RING-type" evidence="16">
    <location>
        <begin position="191"/>
        <end position="238"/>
    </location>
</feature>
<evidence type="ECO:0000313" key="17">
    <source>
        <dbReference type="EMBL" id="KAJ8546472.1"/>
    </source>
</evidence>
<dbReference type="GO" id="GO:0009846">
    <property type="term" value="P:pollen germination"/>
    <property type="evidence" value="ECO:0007669"/>
    <property type="project" value="InterPro"/>
</dbReference>
<accession>A0A9Q1M0B6</accession>
<feature type="region of interest" description="Disordered" evidence="15">
    <location>
        <begin position="678"/>
        <end position="701"/>
    </location>
</feature>
<keyword evidence="10" id="KW-1133">Transmembrane helix</keyword>
<dbReference type="InterPro" id="IPR013083">
    <property type="entry name" value="Znf_RING/FYVE/PHD"/>
</dbReference>
<dbReference type="GO" id="GO:0008373">
    <property type="term" value="F:sialyltransferase activity"/>
    <property type="evidence" value="ECO:0007669"/>
    <property type="project" value="InterPro"/>
</dbReference>
<dbReference type="CDD" id="cd16536">
    <property type="entry name" value="RING-HC_RNF10"/>
    <property type="match status" value="1"/>
</dbReference>
<dbReference type="InterPro" id="IPR018957">
    <property type="entry name" value="Znf_C3HC4_RING-type"/>
</dbReference>
<dbReference type="OrthoDB" id="302966at2759"/>
<evidence type="ECO:0000256" key="3">
    <source>
        <dbReference type="ARBA" id="ARBA00022676"/>
    </source>
</evidence>
<evidence type="ECO:0000256" key="12">
    <source>
        <dbReference type="ARBA" id="ARBA00023136"/>
    </source>
</evidence>
<dbReference type="Pfam" id="PF00777">
    <property type="entry name" value="Glyco_transf_29"/>
    <property type="match status" value="1"/>
</dbReference>
<keyword evidence="6" id="KW-0479">Metal-binding</keyword>
<dbReference type="AlphaFoldDB" id="A0A9Q1M0B6"/>
<keyword evidence="3" id="KW-0328">Glycosyltransferase</keyword>
<keyword evidence="13" id="KW-0325">Glycoprotein</keyword>
<feature type="region of interest" description="Disordered" evidence="15">
    <location>
        <begin position="1"/>
        <end position="106"/>
    </location>
</feature>
<dbReference type="PANTHER" id="PTHR47486:SF1">
    <property type="entry name" value="SIALYLTRANSFERASE-LIKE PROTEIN 1"/>
    <property type="match status" value="1"/>
</dbReference>
<evidence type="ECO:0000259" key="16">
    <source>
        <dbReference type="PROSITE" id="PS50089"/>
    </source>
</evidence>
<keyword evidence="8" id="KW-0862">Zinc</keyword>
<evidence type="ECO:0000256" key="9">
    <source>
        <dbReference type="ARBA" id="ARBA00022968"/>
    </source>
</evidence>
<evidence type="ECO:0000256" key="5">
    <source>
        <dbReference type="ARBA" id="ARBA00022692"/>
    </source>
</evidence>
<feature type="compositionally biased region" description="Polar residues" evidence="15">
    <location>
        <begin position="1"/>
        <end position="26"/>
    </location>
</feature>
<dbReference type="InterPro" id="IPR001841">
    <property type="entry name" value="Znf_RING"/>
</dbReference>
<dbReference type="CDD" id="cd19952">
    <property type="entry name" value="GT29"/>
    <property type="match status" value="1"/>
</dbReference>
<keyword evidence="18" id="KW-1185">Reference proteome</keyword>
<evidence type="ECO:0000256" key="4">
    <source>
        <dbReference type="ARBA" id="ARBA00022679"/>
    </source>
</evidence>
<keyword evidence="5" id="KW-0812">Transmembrane</keyword>
<evidence type="ECO:0000256" key="2">
    <source>
        <dbReference type="ARBA" id="ARBA00006003"/>
    </source>
</evidence>
<keyword evidence="11" id="KW-0333">Golgi apparatus</keyword>
<evidence type="ECO:0000256" key="15">
    <source>
        <dbReference type="SAM" id="MobiDB-lite"/>
    </source>
</evidence>
<feature type="compositionally biased region" description="Polar residues" evidence="15">
    <location>
        <begin position="380"/>
        <end position="394"/>
    </location>
</feature>
<dbReference type="GO" id="GO:0000139">
    <property type="term" value="C:Golgi membrane"/>
    <property type="evidence" value="ECO:0007669"/>
    <property type="project" value="UniProtKB-SubCell"/>
</dbReference>
<evidence type="ECO:0000313" key="18">
    <source>
        <dbReference type="Proteomes" id="UP001152561"/>
    </source>
</evidence>
<reference evidence="18" key="1">
    <citation type="journal article" date="2023" name="Proc. Natl. Acad. Sci. U.S.A.">
        <title>Genomic and structural basis for evolution of tropane alkaloid biosynthesis.</title>
        <authorList>
            <person name="Wanga Y.-J."/>
            <person name="Taina T."/>
            <person name="Yua J.-Y."/>
            <person name="Lia J."/>
            <person name="Xua B."/>
            <person name="Chenc J."/>
            <person name="D'Auriad J.C."/>
            <person name="Huanga J.-P."/>
            <person name="Huanga S.-X."/>
        </authorList>
    </citation>
    <scope>NUCLEOTIDE SEQUENCE [LARGE SCALE GENOMIC DNA]</scope>
    <source>
        <strain evidence="18">cv. KIB-2019</strain>
    </source>
</reference>
<dbReference type="Gene3D" id="3.90.1480.20">
    <property type="entry name" value="Glycosyl transferase family 29"/>
    <property type="match status" value="1"/>
</dbReference>
<protein>
    <recommendedName>
        <fullName evidence="16">RING-type domain-containing protein</fullName>
    </recommendedName>
</protein>
<dbReference type="EMBL" id="JAJAGQ010000013">
    <property type="protein sequence ID" value="KAJ8546472.1"/>
    <property type="molecule type" value="Genomic_DNA"/>
</dbReference>
<dbReference type="InterPro" id="IPR038578">
    <property type="entry name" value="GT29-like_sf"/>
</dbReference>
<evidence type="ECO:0000256" key="1">
    <source>
        <dbReference type="ARBA" id="ARBA00004323"/>
    </source>
</evidence>
<feature type="compositionally biased region" description="Low complexity" evidence="15">
    <location>
        <begin position="45"/>
        <end position="59"/>
    </location>
</feature>
<dbReference type="GO" id="GO:0009860">
    <property type="term" value="P:pollen tube growth"/>
    <property type="evidence" value="ECO:0007669"/>
    <property type="project" value="InterPro"/>
</dbReference>